<dbReference type="GO" id="GO:0043565">
    <property type="term" value="F:sequence-specific DNA binding"/>
    <property type="evidence" value="ECO:0007669"/>
    <property type="project" value="TreeGrafter"/>
</dbReference>
<dbReference type="Gene3D" id="1.10.10.10">
    <property type="entry name" value="Winged helix-like DNA-binding domain superfamily/Winged helix DNA-binding domain"/>
    <property type="match status" value="1"/>
</dbReference>
<dbReference type="Proteomes" id="UP000295727">
    <property type="component" value="Chromosome 2"/>
</dbReference>
<name>A0A4P7CYI1_9BURK</name>
<dbReference type="KEGG" id="ppai:E1956_22430"/>
<reference evidence="6 7" key="1">
    <citation type="submission" date="2019-03" db="EMBL/GenBank/DDBJ databases">
        <title>Paraburkholderia sp. 7MH5, isolated from subtropical forest soil.</title>
        <authorList>
            <person name="Gao Z.-H."/>
            <person name="Qiu L.-H."/>
        </authorList>
    </citation>
    <scope>NUCLEOTIDE SEQUENCE [LARGE SCALE GENOMIC DNA]</scope>
    <source>
        <strain evidence="6 7">7MH5</strain>
    </source>
</reference>
<dbReference type="InterPro" id="IPR000847">
    <property type="entry name" value="LysR_HTH_N"/>
</dbReference>
<dbReference type="PROSITE" id="PS50931">
    <property type="entry name" value="HTH_LYSR"/>
    <property type="match status" value="1"/>
</dbReference>
<evidence type="ECO:0000256" key="4">
    <source>
        <dbReference type="ARBA" id="ARBA00023163"/>
    </source>
</evidence>
<dbReference type="Gene3D" id="3.40.190.290">
    <property type="match status" value="1"/>
</dbReference>
<evidence type="ECO:0000256" key="1">
    <source>
        <dbReference type="ARBA" id="ARBA00009437"/>
    </source>
</evidence>
<dbReference type="InterPro" id="IPR036388">
    <property type="entry name" value="WH-like_DNA-bd_sf"/>
</dbReference>
<dbReference type="Pfam" id="PF00126">
    <property type="entry name" value="HTH_1"/>
    <property type="match status" value="1"/>
</dbReference>
<dbReference type="InterPro" id="IPR005119">
    <property type="entry name" value="LysR_subst-bd"/>
</dbReference>
<evidence type="ECO:0000313" key="7">
    <source>
        <dbReference type="Proteomes" id="UP000295727"/>
    </source>
</evidence>
<dbReference type="AlphaFoldDB" id="A0A4P7CYI1"/>
<dbReference type="Pfam" id="PF03466">
    <property type="entry name" value="LysR_substrate"/>
    <property type="match status" value="1"/>
</dbReference>
<accession>A0A4P7CYI1</accession>
<dbReference type="EMBL" id="CP038149">
    <property type="protein sequence ID" value="QBQ99886.1"/>
    <property type="molecule type" value="Genomic_DNA"/>
</dbReference>
<dbReference type="PANTHER" id="PTHR30427">
    <property type="entry name" value="TRANSCRIPTIONAL ACTIVATOR PROTEIN LYSR"/>
    <property type="match status" value="1"/>
</dbReference>
<feature type="domain" description="HTH lysR-type" evidence="5">
    <location>
        <begin position="6"/>
        <end position="63"/>
    </location>
</feature>
<dbReference type="SUPFAM" id="SSF46785">
    <property type="entry name" value="Winged helix' DNA-binding domain"/>
    <property type="match status" value="1"/>
</dbReference>
<evidence type="ECO:0000259" key="5">
    <source>
        <dbReference type="PROSITE" id="PS50931"/>
    </source>
</evidence>
<comment type="similarity">
    <text evidence="1">Belongs to the LysR transcriptional regulatory family.</text>
</comment>
<keyword evidence="2" id="KW-0805">Transcription regulation</keyword>
<evidence type="ECO:0000256" key="3">
    <source>
        <dbReference type="ARBA" id="ARBA00023125"/>
    </source>
</evidence>
<keyword evidence="4" id="KW-0804">Transcription</keyword>
<dbReference type="PRINTS" id="PR00039">
    <property type="entry name" value="HTHLYSR"/>
</dbReference>
<gene>
    <name evidence="6" type="ORF">E1956_22430</name>
</gene>
<protein>
    <submittedName>
        <fullName evidence="6">LysR family transcriptional regulator</fullName>
    </submittedName>
</protein>
<keyword evidence="7" id="KW-1185">Reference proteome</keyword>
<dbReference type="GO" id="GO:0003700">
    <property type="term" value="F:DNA-binding transcription factor activity"/>
    <property type="evidence" value="ECO:0007669"/>
    <property type="project" value="InterPro"/>
</dbReference>
<dbReference type="SUPFAM" id="SSF53850">
    <property type="entry name" value="Periplasmic binding protein-like II"/>
    <property type="match status" value="1"/>
</dbReference>
<dbReference type="OrthoDB" id="8849678at2"/>
<organism evidence="6 7">
    <name type="scientific">Paraburkholderia pallida</name>
    <dbReference type="NCBI Taxonomy" id="2547399"/>
    <lineage>
        <taxon>Bacteria</taxon>
        <taxon>Pseudomonadati</taxon>
        <taxon>Pseudomonadota</taxon>
        <taxon>Betaproteobacteria</taxon>
        <taxon>Burkholderiales</taxon>
        <taxon>Burkholderiaceae</taxon>
        <taxon>Paraburkholderia</taxon>
    </lineage>
</organism>
<sequence length="299" mass="32247">MPVSELSIRQVEAFRALMQWRTVTRAARALGVSQPAVSRLLADFEASVGFALFERARGRLLPTGEAHTLHAEVERAFSGLERVVQAAAQIREQRRGVLCVAGAPELGPDFLPRVTAAFAQEHEGVDVKLLTLEPALALERVAAQRCDLAFVGEETAPRAVRLERLGQWPMRCIVPRGHRLARKRAVGAADCEGELFVSYAAGTHARLRIDRMFSEAGVTRLASVEADLAQAVVTLVEAGMGIALVDPLTAAGASARVAVKRFEPALEVPLNAARYAQRAAAPLADAFLRHAAEALGRLR</sequence>
<dbReference type="GO" id="GO:0010628">
    <property type="term" value="P:positive regulation of gene expression"/>
    <property type="evidence" value="ECO:0007669"/>
    <property type="project" value="TreeGrafter"/>
</dbReference>
<dbReference type="PANTHER" id="PTHR30427:SF1">
    <property type="entry name" value="TRANSCRIPTIONAL ACTIVATOR PROTEIN LYSR"/>
    <property type="match status" value="1"/>
</dbReference>
<keyword evidence="3" id="KW-0238">DNA-binding</keyword>
<evidence type="ECO:0000256" key="2">
    <source>
        <dbReference type="ARBA" id="ARBA00023015"/>
    </source>
</evidence>
<dbReference type="RefSeq" id="WP_134753036.1">
    <property type="nucleotide sequence ID" value="NZ_CP038149.1"/>
</dbReference>
<evidence type="ECO:0000313" key="6">
    <source>
        <dbReference type="EMBL" id="QBQ99886.1"/>
    </source>
</evidence>
<dbReference type="InterPro" id="IPR036390">
    <property type="entry name" value="WH_DNA-bd_sf"/>
</dbReference>
<proteinExistence type="inferred from homology"/>